<dbReference type="EMBL" id="JAFBJK010000002">
    <property type="protein sequence ID" value="MBT8725082.1"/>
    <property type="molecule type" value="Genomic_DNA"/>
</dbReference>
<reference evidence="5 6" key="1">
    <citation type="submission" date="2018-08" db="EMBL/GenBank/DDBJ databases">
        <title>A genome reference for cultivated species of the human gut microbiota.</title>
        <authorList>
            <person name="Zou Y."/>
            <person name="Xue W."/>
            <person name="Luo G."/>
        </authorList>
    </citation>
    <scope>NUCLEOTIDE SEQUENCE [LARGE SCALE GENOMIC DNA]</scope>
    <source>
        <strain evidence="4 6">AM29-12AC</strain>
        <strain evidence="3 5">OM03-4</strain>
    </source>
</reference>
<comment type="caution">
    <text evidence="1">The sequence shown here is derived from an EMBL/GenBank/DDBJ whole genome shotgun (WGS) entry which is preliminary data.</text>
</comment>
<reference evidence="2 8" key="3">
    <citation type="submission" date="2020-12" db="EMBL/GenBank/DDBJ databases">
        <title>Microorganisms.</title>
        <authorList>
            <person name="Matos J."/>
            <person name="Faleiro L."/>
            <person name="Duarte I."/>
        </authorList>
    </citation>
    <scope>NUCLEOTIDE SEQUENCE [LARGE SCALE GENOMIC DNA]</scope>
    <source>
        <strain evidence="2 8">PtFD3Pch2</strain>
    </source>
</reference>
<dbReference type="Proteomes" id="UP000466952">
    <property type="component" value="Unassembled WGS sequence"/>
</dbReference>
<evidence type="ECO:0000313" key="1">
    <source>
        <dbReference type="EMBL" id="KAB4211807.1"/>
    </source>
</evidence>
<evidence type="ECO:0000313" key="3">
    <source>
        <dbReference type="EMBL" id="RGN94952.1"/>
    </source>
</evidence>
<dbReference type="EMBL" id="QSJZ01000007">
    <property type="protein sequence ID" value="RHE23218.1"/>
    <property type="molecule type" value="Genomic_DNA"/>
</dbReference>
<evidence type="ECO:0000313" key="6">
    <source>
        <dbReference type="Proteomes" id="UP000283601"/>
    </source>
</evidence>
<dbReference type="AlphaFoldDB" id="A0A139KAE4"/>
<evidence type="ECO:0000313" key="4">
    <source>
        <dbReference type="EMBL" id="RHE23218.1"/>
    </source>
</evidence>
<evidence type="ECO:0000313" key="7">
    <source>
        <dbReference type="Proteomes" id="UP000466952"/>
    </source>
</evidence>
<proteinExistence type="predicted"/>
<dbReference type="RefSeq" id="WP_004293549.1">
    <property type="nucleotide sequence ID" value="NZ_CACRTC010000044.1"/>
</dbReference>
<organism evidence="1 7">
    <name type="scientific">Bacteroides uniformis</name>
    <dbReference type="NCBI Taxonomy" id="820"/>
    <lineage>
        <taxon>Bacteria</taxon>
        <taxon>Pseudomonadati</taxon>
        <taxon>Bacteroidota</taxon>
        <taxon>Bacteroidia</taxon>
        <taxon>Bacteroidales</taxon>
        <taxon>Bacteroidaceae</taxon>
        <taxon>Bacteroides</taxon>
    </lineage>
</organism>
<evidence type="ECO:0000313" key="8">
    <source>
        <dbReference type="Proteomes" id="UP001196342"/>
    </source>
</evidence>
<dbReference type="Proteomes" id="UP000260759">
    <property type="component" value="Unassembled WGS sequence"/>
</dbReference>
<dbReference type="EMBL" id="WCTR01000008">
    <property type="protein sequence ID" value="KAB4211807.1"/>
    <property type="molecule type" value="Genomic_DNA"/>
</dbReference>
<evidence type="ECO:0000313" key="5">
    <source>
        <dbReference type="Proteomes" id="UP000260759"/>
    </source>
</evidence>
<name>A0A139KAE4_BACUN</name>
<keyword evidence="8" id="KW-1185">Reference proteome</keyword>
<dbReference type="Proteomes" id="UP000283601">
    <property type="component" value="Unassembled WGS sequence"/>
</dbReference>
<sequence>MTKNTYVKIIASPELSRMKLGGLAGRRGLVVEDLSGEDRKNKGGLVLLEEAYMDEFVWFIPEKSVTYE</sequence>
<evidence type="ECO:0000313" key="2">
    <source>
        <dbReference type="EMBL" id="MBT8725082.1"/>
    </source>
</evidence>
<accession>A0A139KAE4</accession>
<reference evidence="1 7" key="2">
    <citation type="journal article" date="2019" name="Nat. Med.">
        <title>A library of human gut bacterial isolates paired with longitudinal multiomics data enables mechanistic microbiome research.</title>
        <authorList>
            <person name="Poyet M."/>
            <person name="Groussin M."/>
            <person name="Gibbons S.M."/>
            <person name="Avila-Pacheco J."/>
            <person name="Jiang X."/>
            <person name="Kearney S.M."/>
            <person name="Perrotta A.R."/>
            <person name="Berdy B."/>
            <person name="Zhao S."/>
            <person name="Lieberman T.D."/>
            <person name="Swanson P.K."/>
            <person name="Smith M."/>
            <person name="Roesemann S."/>
            <person name="Alexander J.E."/>
            <person name="Rich S.A."/>
            <person name="Livny J."/>
            <person name="Vlamakis H."/>
            <person name="Clish C."/>
            <person name="Bullock K."/>
            <person name="Deik A."/>
            <person name="Scott J."/>
            <person name="Pierce K.A."/>
            <person name="Xavier R.J."/>
            <person name="Alm E.J."/>
        </authorList>
    </citation>
    <scope>NUCLEOTIDE SEQUENCE [LARGE SCALE GENOMIC DNA]</scope>
    <source>
        <strain evidence="1 7">BIOML-A11</strain>
    </source>
</reference>
<protein>
    <submittedName>
        <fullName evidence="1">Uncharacterized protein</fullName>
    </submittedName>
</protein>
<gene>
    <name evidence="4" type="ORF">DW758_10385</name>
    <name evidence="3" type="ORF">DXB37_07205</name>
    <name evidence="1" type="ORF">GAP55_12575</name>
    <name evidence="2" type="ORF">JQN06_02685</name>
</gene>
<dbReference type="Proteomes" id="UP001196342">
    <property type="component" value="Unassembled WGS sequence"/>
</dbReference>
<dbReference type="EMBL" id="QSVA01000005">
    <property type="protein sequence ID" value="RGN94952.1"/>
    <property type="molecule type" value="Genomic_DNA"/>
</dbReference>